<protein>
    <recommendedName>
        <fullName evidence="3">DNA2/NAM7 helicase helicase domain-containing protein</fullName>
    </recommendedName>
</protein>
<dbReference type="Pfam" id="PF13086">
    <property type="entry name" value="AAA_11"/>
    <property type="match status" value="1"/>
</dbReference>
<comment type="caution">
    <text evidence="4">The sequence shown here is derived from an EMBL/GenBank/DDBJ whole genome shotgun (WGS) entry which is preliminary data.</text>
</comment>
<evidence type="ECO:0000256" key="2">
    <source>
        <dbReference type="SAM" id="MobiDB-lite"/>
    </source>
</evidence>
<dbReference type="InterPro" id="IPR027417">
    <property type="entry name" value="P-loop_NTPase"/>
</dbReference>
<dbReference type="AlphaFoldDB" id="A0A6V8Q6P5"/>
<feature type="domain" description="DNA2/NAM7 helicase helicase" evidence="3">
    <location>
        <begin position="376"/>
        <end position="452"/>
    </location>
</feature>
<gene>
    <name evidence="4" type="ORF">HKBW3S47_01973</name>
</gene>
<sequence length="787" mass="91282">RTHLQVLPYHTGKGRYCAGPEVKRAFYHPHSGRFEDNDLIYFSILRKTSDFRDYNIKEEYENCHNNGLGNITMPSGSKHKNTGGDPAFQQRRNSVLQKIEIWKKHLLDLTRRNRLLFFTAARTSTIQIILPSLEEVFQHLVNHGRTLTFPLPKKERQLVLEGIALTSTKDTYKEDFKPGDLETSSSVRELQSKLYRLRREWKTWQEEQGVHTLFLALGMLHWQESDQEESLAPLILIPVGLEKEGWEKPYTIHFVDEDIVINPALAHKLEIDYGIHIPELPEEPEWAQIDQILDKIAKRIPDDWDVTNELWLGRFSFEKFVMYRDLEEHKEEAVSHPTIAALAHATTIPPPTEILGIEDMDKSVDPKAVFPILDADSSQLEVLLRARMGQNIVVQGPPGTGKSQTIVNLIAQALRDRKKVLFVSEKMAALEVVFRRLKEIGLSFACLEIHSHRSNKAKVIEELGKTLQQHLATSEPPDAMDRFNRLIKRRELLNQYVRELHKLRGALSFSAYKAHGHLAKYWDAPTINFKLPLERAQDATSDSLDEWLTAIRRLSEIQEVWDNYEGHPWAGANIDPDSYTIEQRDQILEYVSKLYSAIQKIEEVTKSVAHKLGLYKPNCLEDCEKFLEILKVLSDCVPVFDIWLNKDTGTLKKYMDQADEAAERVTRLKKSVETLATRFRESLINLPIDQILPRFHKQYRSIFRWTNKEYWKDIKNLKAYWISNRRMSYRTSLEGLEAASLIISDQNWFRENEPRMAETFGDFYKGFGGCPKTKGILPKVGNYSYMR</sequence>
<dbReference type="SUPFAM" id="SSF52540">
    <property type="entry name" value="P-loop containing nucleoside triphosphate hydrolases"/>
    <property type="match status" value="1"/>
</dbReference>
<name>A0A6V8Q6P5_9ACTN</name>
<accession>A0A6V8Q6P5</accession>
<dbReference type="InterPro" id="IPR041677">
    <property type="entry name" value="DNA2/NAM7_AAA_11"/>
</dbReference>
<dbReference type="Gene3D" id="3.40.50.300">
    <property type="entry name" value="P-loop containing nucleotide triphosphate hydrolases"/>
    <property type="match status" value="1"/>
</dbReference>
<feature type="region of interest" description="Disordered" evidence="2">
    <location>
        <begin position="67"/>
        <end position="88"/>
    </location>
</feature>
<dbReference type="EMBL" id="BLSD01000188">
    <property type="protein sequence ID" value="GFP40277.1"/>
    <property type="molecule type" value="Genomic_DNA"/>
</dbReference>
<feature type="non-terminal residue" evidence="4">
    <location>
        <position position="787"/>
    </location>
</feature>
<dbReference type="GO" id="GO:0004386">
    <property type="term" value="F:helicase activity"/>
    <property type="evidence" value="ECO:0007669"/>
    <property type="project" value="InterPro"/>
</dbReference>
<evidence type="ECO:0000259" key="3">
    <source>
        <dbReference type="Pfam" id="PF13086"/>
    </source>
</evidence>
<organism evidence="4 5">
    <name type="scientific">Candidatus Hakubella thermalkaliphila</name>
    <dbReference type="NCBI Taxonomy" id="2754717"/>
    <lineage>
        <taxon>Bacteria</taxon>
        <taxon>Bacillati</taxon>
        <taxon>Actinomycetota</taxon>
        <taxon>Actinomycetota incertae sedis</taxon>
        <taxon>Candidatus Hakubellales</taxon>
        <taxon>Candidatus Hakubellaceae</taxon>
        <taxon>Candidatus Hakubella</taxon>
    </lineage>
</organism>
<evidence type="ECO:0000256" key="1">
    <source>
        <dbReference type="SAM" id="Coils"/>
    </source>
</evidence>
<dbReference type="Pfam" id="PF13195">
    <property type="entry name" value="DUF4011"/>
    <property type="match status" value="1"/>
</dbReference>
<reference evidence="4 5" key="1">
    <citation type="journal article" date="2020" name="Front. Microbiol.">
        <title>Single-cell genomics of novel Actinobacteria with the Wood-Ljungdahl pathway discovered in a serpentinizing system.</title>
        <authorList>
            <person name="Merino N."/>
            <person name="Kawai M."/>
            <person name="Boyd E.S."/>
            <person name="Colman D.R."/>
            <person name="McGlynn S.E."/>
            <person name="Nealson K.H."/>
            <person name="Kurokawa K."/>
            <person name="Hongoh Y."/>
        </authorList>
    </citation>
    <scope>NUCLEOTIDE SEQUENCE [LARGE SCALE GENOMIC DNA]</scope>
    <source>
        <strain evidence="4 5">S47</strain>
    </source>
</reference>
<proteinExistence type="predicted"/>
<feature type="coiled-coil region" evidence="1">
    <location>
        <begin position="651"/>
        <end position="678"/>
    </location>
</feature>
<dbReference type="Proteomes" id="UP000569018">
    <property type="component" value="Unassembled WGS sequence"/>
</dbReference>
<dbReference type="InterPro" id="IPR025103">
    <property type="entry name" value="DUF4011"/>
</dbReference>
<evidence type="ECO:0000313" key="5">
    <source>
        <dbReference type="Proteomes" id="UP000569018"/>
    </source>
</evidence>
<keyword evidence="1" id="KW-0175">Coiled coil</keyword>
<feature type="non-terminal residue" evidence="4">
    <location>
        <position position="1"/>
    </location>
</feature>
<evidence type="ECO:0000313" key="4">
    <source>
        <dbReference type="EMBL" id="GFP40277.1"/>
    </source>
</evidence>